<dbReference type="InterPro" id="IPR008271">
    <property type="entry name" value="Ser/Thr_kinase_AS"/>
</dbReference>
<dbReference type="PROSITE" id="PS00108">
    <property type="entry name" value="PROTEIN_KINASE_ST"/>
    <property type="match status" value="1"/>
</dbReference>
<dbReference type="Pfam" id="PF23282">
    <property type="entry name" value="WHD_ROQ1"/>
    <property type="match status" value="1"/>
</dbReference>
<dbReference type="Gene3D" id="1.10.8.430">
    <property type="entry name" value="Helical domain of apoptotic protease-activating factors"/>
    <property type="match status" value="1"/>
</dbReference>
<keyword evidence="3" id="KW-0677">Repeat</keyword>
<evidence type="ECO:0000259" key="4">
    <source>
        <dbReference type="PROSITE" id="PS50011"/>
    </source>
</evidence>
<dbReference type="EMBL" id="OZ020096">
    <property type="protein sequence ID" value="CAK9254747.1"/>
    <property type="molecule type" value="Genomic_DNA"/>
</dbReference>
<accession>A0ABP0VKM4</accession>
<sequence>MANAMMNKCTSTIEKIHQRVLESKEVLNKNQCEHLLMEFKKTLDIIEENLSNLTTCNEIVELLTHDLYQVVIKVNDMVEACCSQKWWVEAIFQLHNEDAFMDILQDLKLCIDAMSTIVVDNNIHHFDGESLNLKPISQDELVDDQNQLSKRLESFLQDRHRKWWFFGRESKSQLKLVQELLARIKRIIPEQHDNGPSDVFMIDKHSLSCPTPCGNGSFGSVYKGKWLGVNCAMKILSQEVQNFQEHEKTFKKEVNVIAKLNHPNIVKFLGYGISKEKKNWERFIVMELMEKDLSKVISDLSQKGNVPFTYFSAIDVMFQVAKAMCYLHKHKIYHRDLKPGNVLVNPRKFGKLNVGECMYVKVADFGVSKMNVIGMLPSKLTNIDIGTTTYRAPEMGSNDLPLHEPDKADVYSFGIMCSEILSGKDPFEGVQKSEIQNKVKEGVRPKLPTNFNGLVSLINECWRLDACKRPSFEAICERLKKLKIDLISSRLYMLKPIFGDKGSCTYASSSSEIVDVNTEVHQNHVDITKEGQILRSIPHELVGIEEIVCNLQERLQVQPTIGIVGMGGIGKTTMAKALYDHIYHNFEAHCFMPNIKAKKDTFQLLIDILQELGYDGNITNIVKGEEVLRHFFCTKKMLIILDDVRCQQQLDDILPIDLDFTNGSRIIMTSRSWIGLRNNVKEEGKFDMPHLDNNNAMKLFQKYVANNQSERKEEFGLVTSQIVKACGGLPLSLKVLGSYLRKETDLKIWQQALKKLQQARSLDGRQNDEQLWGVLRISFDELGEEEKDMFLDTVCFFCTNNNHSNMMTKATTLRIWDDEHCSPEFTLSTLVNMSLVQITSDGLFVVHDQLRDMGRMISKKEYKGSRWNVEAKNLTPQFLKVQMFDPNYILNHIIPGIFNLEFYDNFGELSALKVVNLQGTSWKKLPKAFEHLKNLEELYLQGNANLTELPQSLGQLTNLQNINVSNCDLDCLPKGLGQLEKFFDLDLKYNKRLVKLPECIEEMKSLTSLDVAGCDLDCVPQGMGRLEKLSNLNLSNNKRLVKLPECIEKMKSLRSLHVFGCDLDCVPQGLGRLEKLSNLSLSNNERLVNLPECIEEMKSLTSLDGLEDTQGLSIEGGEILNYDQDGMVNMLNLRFLKVTSWDYKHVNIISDIVKHSPNLKWLHIEFDREFNAQKSLCQIFPLFDLIELRVLNIMVGPYGNMYSTTPKTCKKTICNFSKLKNLQEFSIPGTFNLEFDENFGELSALKVLNLQATTWKKLPKAFKHLKNLEELYLQRNENLIELPQSLGQLTNLQNINVHNCDLDCLPEGLGQLEKLSNLDLSNNKRLVKLPECIEEMKSLTRLHVGGCDLDCLPQGMGRLEKLSNLDLRDNKRLVKLPDCIEEMKSLTSLDVSGCDLDCLPQGMGRLEKLLDLHLRDNKRLVKLPECIEEMKSLTSLDVSGCDLDCLPQGMGRLEKLSDLDLRDNKRLVKLPECIEEMKSLTSLDVSGCDLDCLPQGMGRLEKLLYLDLRDNKRLVKLPECIEDMKSLTSLDVSGCDLDCLPQGMGRLEKLSDLDLRDNKRLVKLPKCIEEMKSLTSFDVGGCDLDCLPQGMGRLEKLYQLILRDNKRLVKLPDCIEEMKSLEWLDVGGCDLDCLPQGMGRLEKLYQLILRDNKRLVKLPDCIEEVKSLTNLDVGGCDLHGLPQGMGRLEKLYQLILRDNKRLVKLPDCIEKMKSLTSLDVGGCDLDCLPQGMAQLENLSDLDLSNNKRLGKLPECIEEMKSLTSLDVGGCGLDGRPQRMWQLEKLSKLDLSNNKKLVKFRKCIEEMKSLTWRDVHACDLDCLLQGMGRSKLYKMILRNNKRLVKLPKCIEEMKSLEWLHVGGCDLDYLLEGMGRLENLYQLMLRENKRLVNLP</sequence>
<dbReference type="Pfam" id="PF23598">
    <property type="entry name" value="LRR_14"/>
    <property type="match status" value="4"/>
</dbReference>
<evidence type="ECO:0000313" key="6">
    <source>
        <dbReference type="Proteomes" id="UP001497444"/>
    </source>
</evidence>
<keyword evidence="6" id="KW-1185">Reference proteome</keyword>
<feature type="domain" description="Protein kinase" evidence="4">
    <location>
        <begin position="207"/>
        <end position="482"/>
    </location>
</feature>
<dbReference type="InterPro" id="IPR055414">
    <property type="entry name" value="LRR_R13L4/SHOC2-like"/>
</dbReference>
<protein>
    <recommendedName>
        <fullName evidence="4">Protein kinase domain-containing protein</fullName>
    </recommendedName>
</protein>
<dbReference type="InterPro" id="IPR032675">
    <property type="entry name" value="LRR_dom_sf"/>
</dbReference>
<dbReference type="Pfam" id="PF07714">
    <property type="entry name" value="PK_Tyr_Ser-Thr"/>
    <property type="match status" value="1"/>
</dbReference>
<dbReference type="InterPro" id="IPR000719">
    <property type="entry name" value="Prot_kinase_dom"/>
</dbReference>
<evidence type="ECO:0000256" key="3">
    <source>
        <dbReference type="ARBA" id="ARBA00022737"/>
    </source>
</evidence>
<dbReference type="InterPro" id="IPR042197">
    <property type="entry name" value="Apaf_helical"/>
</dbReference>
<dbReference type="Gene3D" id="1.10.510.10">
    <property type="entry name" value="Transferase(Phosphotransferase) domain 1"/>
    <property type="match status" value="1"/>
</dbReference>
<dbReference type="SMART" id="SM00364">
    <property type="entry name" value="LRR_BAC"/>
    <property type="match status" value="13"/>
</dbReference>
<dbReference type="Gene3D" id="3.80.10.10">
    <property type="entry name" value="Ribonuclease Inhibitor"/>
    <property type="match status" value="3"/>
</dbReference>
<reference evidence="5 6" key="1">
    <citation type="submission" date="2024-02" db="EMBL/GenBank/DDBJ databases">
        <authorList>
            <consortium name="ELIXIR-Norway"/>
            <consortium name="Elixir Norway"/>
        </authorList>
    </citation>
    <scope>NUCLEOTIDE SEQUENCE [LARGE SCALE GENOMIC DNA]</scope>
</reference>
<dbReference type="InterPro" id="IPR050216">
    <property type="entry name" value="LRR_domain-containing"/>
</dbReference>
<organism evidence="5 6">
    <name type="scientific">Sphagnum jensenii</name>
    <dbReference type="NCBI Taxonomy" id="128206"/>
    <lineage>
        <taxon>Eukaryota</taxon>
        <taxon>Viridiplantae</taxon>
        <taxon>Streptophyta</taxon>
        <taxon>Embryophyta</taxon>
        <taxon>Bryophyta</taxon>
        <taxon>Sphagnophytina</taxon>
        <taxon>Sphagnopsida</taxon>
        <taxon>Sphagnales</taxon>
        <taxon>Sphagnaceae</taxon>
        <taxon>Sphagnum</taxon>
    </lineage>
</organism>
<name>A0ABP0VKM4_9BRYO</name>
<dbReference type="Proteomes" id="UP001497444">
    <property type="component" value="Chromosome 1"/>
</dbReference>
<dbReference type="InterPro" id="IPR001245">
    <property type="entry name" value="Ser-Thr/Tyr_kinase_cat_dom"/>
</dbReference>
<evidence type="ECO:0000256" key="1">
    <source>
        <dbReference type="ARBA" id="ARBA00008171"/>
    </source>
</evidence>
<dbReference type="InterPro" id="IPR003591">
    <property type="entry name" value="Leu-rich_rpt_typical-subtyp"/>
</dbReference>
<dbReference type="Pfam" id="PF00931">
    <property type="entry name" value="NB-ARC"/>
    <property type="match status" value="1"/>
</dbReference>
<dbReference type="InterPro" id="IPR002182">
    <property type="entry name" value="NB-ARC"/>
</dbReference>
<dbReference type="PRINTS" id="PR00364">
    <property type="entry name" value="DISEASERSIST"/>
</dbReference>
<dbReference type="SUPFAM" id="SSF52540">
    <property type="entry name" value="P-loop containing nucleoside triphosphate hydrolases"/>
    <property type="match status" value="1"/>
</dbReference>
<gene>
    <name evidence="5" type="ORF">CSSPJE1EN1_LOCUS225</name>
</gene>
<dbReference type="PANTHER" id="PTHR48051">
    <property type="match status" value="1"/>
</dbReference>
<keyword evidence="2" id="KW-0433">Leucine-rich repeat</keyword>
<comment type="similarity">
    <text evidence="1">Belongs to the protein kinase superfamily. TKL Ser/Thr protein kinase family. ROCO subfamily.</text>
</comment>
<dbReference type="PROSITE" id="PS50011">
    <property type="entry name" value="PROTEIN_KINASE_DOM"/>
    <property type="match status" value="1"/>
</dbReference>
<dbReference type="PANTHER" id="PTHR48051:SF1">
    <property type="entry name" value="RAS SUPPRESSOR PROTEIN 1"/>
    <property type="match status" value="1"/>
</dbReference>
<dbReference type="InterPro" id="IPR027417">
    <property type="entry name" value="P-loop_NTPase"/>
</dbReference>
<evidence type="ECO:0000313" key="5">
    <source>
        <dbReference type="EMBL" id="CAK9254747.1"/>
    </source>
</evidence>
<dbReference type="SMART" id="SM00369">
    <property type="entry name" value="LRR_TYP"/>
    <property type="match status" value="17"/>
</dbReference>
<dbReference type="Gene3D" id="3.40.50.300">
    <property type="entry name" value="P-loop containing nucleotide triphosphate hydrolases"/>
    <property type="match status" value="1"/>
</dbReference>
<dbReference type="SMART" id="SM00220">
    <property type="entry name" value="S_TKc"/>
    <property type="match status" value="1"/>
</dbReference>
<proteinExistence type="inferred from homology"/>
<dbReference type="InterPro" id="IPR011009">
    <property type="entry name" value="Kinase-like_dom_sf"/>
</dbReference>
<dbReference type="SUPFAM" id="SSF52047">
    <property type="entry name" value="RNI-like"/>
    <property type="match status" value="2"/>
</dbReference>
<dbReference type="SUPFAM" id="SSF52058">
    <property type="entry name" value="L domain-like"/>
    <property type="match status" value="1"/>
</dbReference>
<dbReference type="InterPro" id="IPR058192">
    <property type="entry name" value="WHD_ROQ1-like"/>
</dbReference>
<evidence type="ECO:0000256" key="2">
    <source>
        <dbReference type="ARBA" id="ARBA00022614"/>
    </source>
</evidence>
<dbReference type="SUPFAM" id="SSF56112">
    <property type="entry name" value="Protein kinase-like (PK-like)"/>
    <property type="match status" value="1"/>
</dbReference>